<proteinExistence type="predicted"/>
<sequence>MVHCRPLSCVSSPGFFFIITARHRPSTFPVCLLSSHISSHPLFPPLAHHRYRAVARISFLFIQSRPIYVHASFQFTFAYSFPNATLHSFGTPGFHYLIYLHHVFALPTFPGGAWSFFGILERFMGWHILPYKGMEETTTTRMEGNHSVPLAVLRIVDLDHLFICIFR</sequence>
<gene>
    <name evidence="1" type="ORF">SCLCIDRAFT_1033532</name>
</gene>
<accession>A0A0C3DES2</accession>
<evidence type="ECO:0000313" key="1">
    <source>
        <dbReference type="EMBL" id="KIM59190.1"/>
    </source>
</evidence>
<evidence type="ECO:0000313" key="2">
    <source>
        <dbReference type="Proteomes" id="UP000053989"/>
    </source>
</evidence>
<dbReference type="AlphaFoldDB" id="A0A0C3DES2"/>
<reference evidence="2" key="2">
    <citation type="submission" date="2015-01" db="EMBL/GenBank/DDBJ databases">
        <title>Evolutionary Origins and Diversification of the Mycorrhizal Mutualists.</title>
        <authorList>
            <consortium name="DOE Joint Genome Institute"/>
            <consortium name="Mycorrhizal Genomics Consortium"/>
            <person name="Kohler A."/>
            <person name="Kuo A."/>
            <person name="Nagy L.G."/>
            <person name="Floudas D."/>
            <person name="Copeland A."/>
            <person name="Barry K.W."/>
            <person name="Cichocki N."/>
            <person name="Veneault-Fourrey C."/>
            <person name="LaButti K."/>
            <person name="Lindquist E.A."/>
            <person name="Lipzen A."/>
            <person name="Lundell T."/>
            <person name="Morin E."/>
            <person name="Murat C."/>
            <person name="Riley R."/>
            <person name="Ohm R."/>
            <person name="Sun H."/>
            <person name="Tunlid A."/>
            <person name="Henrissat B."/>
            <person name="Grigoriev I.V."/>
            <person name="Hibbett D.S."/>
            <person name="Martin F."/>
        </authorList>
    </citation>
    <scope>NUCLEOTIDE SEQUENCE [LARGE SCALE GENOMIC DNA]</scope>
    <source>
        <strain evidence="2">Foug A</strain>
    </source>
</reference>
<keyword evidence="2" id="KW-1185">Reference proteome</keyword>
<name>A0A0C3DES2_9AGAM</name>
<dbReference type="Proteomes" id="UP000053989">
    <property type="component" value="Unassembled WGS sequence"/>
</dbReference>
<organism evidence="1 2">
    <name type="scientific">Scleroderma citrinum Foug A</name>
    <dbReference type="NCBI Taxonomy" id="1036808"/>
    <lineage>
        <taxon>Eukaryota</taxon>
        <taxon>Fungi</taxon>
        <taxon>Dikarya</taxon>
        <taxon>Basidiomycota</taxon>
        <taxon>Agaricomycotina</taxon>
        <taxon>Agaricomycetes</taxon>
        <taxon>Agaricomycetidae</taxon>
        <taxon>Boletales</taxon>
        <taxon>Sclerodermatineae</taxon>
        <taxon>Sclerodermataceae</taxon>
        <taxon>Scleroderma</taxon>
    </lineage>
</organism>
<protein>
    <submittedName>
        <fullName evidence="1">Uncharacterized protein</fullName>
    </submittedName>
</protein>
<dbReference type="InParanoid" id="A0A0C3DES2"/>
<reference evidence="1 2" key="1">
    <citation type="submission" date="2014-04" db="EMBL/GenBank/DDBJ databases">
        <authorList>
            <consortium name="DOE Joint Genome Institute"/>
            <person name="Kuo A."/>
            <person name="Kohler A."/>
            <person name="Nagy L.G."/>
            <person name="Floudas D."/>
            <person name="Copeland A."/>
            <person name="Barry K.W."/>
            <person name="Cichocki N."/>
            <person name="Veneault-Fourrey C."/>
            <person name="LaButti K."/>
            <person name="Lindquist E.A."/>
            <person name="Lipzen A."/>
            <person name="Lundell T."/>
            <person name="Morin E."/>
            <person name="Murat C."/>
            <person name="Sun H."/>
            <person name="Tunlid A."/>
            <person name="Henrissat B."/>
            <person name="Grigoriev I.V."/>
            <person name="Hibbett D.S."/>
            <person name="Martin F."/>
            <person name="Nordberg H.P."/>
            <person name="Cantor M.N."/>
            <person name="Hua S.X."/>
        </authorList>
    </citation>
    <scope>NUCLEOTIDE SEQUENCE [LARGE SCALE GENOMIC DNA]</scope>
    <source>
        <strain evidence="1 2">Foug A</strain>
    </source>
</reference>
<dbReference type="EMBL" id="KN822076">
    <property type="protein sequence ID" value="KIM59190.1"/>
    <property type="molecule type" value="Genomic_DNA"/>
</dbReference>
<dbReference type="HOGENOM" id="CLU_1595530_0_0_1"/>